<protein>
    <submittedName>
        <fullName evidence="5">Uncharacterized conserved protein</fullName>
    </submittedName>
</protein>
<name>A0AAX2LWY9_VIBFL</name>
<dbReference type="InterPro" id="IPR025711">
    <property type="entry name" value="PepSY"/>
</dbReference>
<dbReference type="GeneID" id="29383283"/>
<dbReference type="KEGG" id="vfl:AL536_05035"/>
<reference evidence="5 7" key="3">
    <citation type="submission" date="2018-06" db="EMBL/GenBank/DDBJ databases">
        <authorList>
            <consortium name="Pathogen Informatics"/>
            <person name="Doyle S."/>
        </authorList>
    </citation>
    <scope>NUCLEOTIDE SEQUENCE [LARGE SCALE GENOMIC DNA]</scope>
    <source>
        <strain evidence="5 7">NCTC11327</strain>
    </source>
</reference>
<dbReference type="AlphaFoldDB" id="A0AAX2LWY9"/>
<dbReference type="Proteomes" id="UP000057088">
    <property type="component" value="Chromosome 1"/>
</dbReference>
<dbReference type="EMBL" id="UHIP01000002">
    <property type="protein sequence ID" value="SUQ26169.1"/>
    <property type="molecule type" value="Genomic_DNA"/>
</dbReference>
<evidence type="ECO:0000313" key="6">
    <source>
        <dbReference type="Proteomes" id="UP000057088"/>
    </source>
</evidence>
<sequence length="94" mass="10630">MSVITPLRTGLLVAAMAVSSAAFADPTCTTEPESSWMPFDQAKQQVLDMGYKIKKFKTTKTSCYELYGYDAENKRVEIYFNPVDMSKVKEEKDD</sequence>
<reference evidence="3" key="2">
    <citation type="submission" date="2018-01" db="EMBL/GenBank/DDBJ databases">
        <title>FDA dAtabase for Regulatory Grade micrObial Sequences (FDA-ARGOS): Supporting development and validation of Infectious Disease Dx tests.</title>
        <authorList>
            <person name="Hoffmann M."/>
            <person name="Allard M."/>
            <person name="Evans P."/>
            <person name="Brown E."/>
            <person name="Tallon L."/>
            <person name="Sadzewicz L."/>
            <person name="Sengamalay N."/>
            <person name="Ott S."/>
            <person name="Godinez A."/>
            <person name="Nagaraj S."/>
            <person name="Vyas G."/>
            <person name="Aluvathingal J."/>
            <person name="Nadendla S."/>
            <person name="Geyer C."/>
            <person name="Sichtig H."/>
        </authorList>
    </citation>
    <scope>NUCLEOTIDE SEQUENCE</scope>
    <source>
        <strain evidence="3">ATCC 33809</strain>
    </source>
</reference>
<evidence type="ECO:0000313" key="5">
    <source>
        <dbReference type="EMBL" id="SUQ27730.1"/>
    </source>
</evidence>
<feature type="chain" id="PRO_5044718564" evidence="1">
    <location>
        <begin position="25"/>
        <end position="94"/>
    </location>
</feature>
<evidence type="ECO:0000313" key="3">
    <source>
        <dbReference type="EMBL" id="AMF92837.1"/>
    </source>
</evidence>
<dbReference type="Pfam" id="PF13670">
    <property type="entry name" value="PepSY_2"/>
    <property type="match status" value="1"/>
</dbReference>
<dbReference type="Proteomes" id="UP000254626">
    <property type="component" value="Unassembled WGS sequence"/>
</dbReference>
<proteinExistence type="predicted"/>
<evidence type="ECO:0000259" key="2">
    <source>
        <dbReference type="Pfam" id="PF13670"/>
    </source>
</evidence>
<accession>A0AAX2LWY9</accession>
<feature type="domain" description="PepSY" evidence="2">
    <location>
        <begin position="11"/>
        <end position="91"/>
    </location>
</feature>
<reference evidence="6" key="1">
    <citation type="submission" date="2015-12" db="EMBL/GenBank/DDBJ databases">
        <title>FDA dAtabase for Regulatory Grade micrObial Sequences (FDA-ARGOS): Supporting development and validation of Infectious Disease Dx tests.</title>
        <authorList>
            <person name="Hoffmann M."/>
            <person name="Allard M."/>
            <person name="Evans P."/>
            <person name="Brown E."/>
            <person name="Tallon L.J."/>
            <person name="Sadzewicz L."/>
            <person name="Sengamalay N."/>
            <person name="Ott S."/>
            <person name="Godinez A."/>
            <person name="Nagaraj S."/>
            <person name="Vyas G."/>
            <person name="Aluvathingal J."/>
            <person name="Nadendla S."/>
            <person name="Geyer C."/>
            <person name="Sichtig H."/>
        </authorList>
    </citation>
    <scope>NUCLEOTIDE SEQUENCE [LARGE SCALE GENOMIC DNA]</scope>
    <source>
        <strain evidence="6">ATCC 33809</strain>
    </source>
</reference>
<keyword evidence="6" id="KW-1185">Reference proteome</keyword>
<evidence type="ECO:0000313" key="4">
    <source>
        <dbReference type="EMBL" id="SUQ26169.1"/>
    </source>
</evidence>
<keyword evidence="1" id="KW-0732">Signal</keyword>
<dbReference type="RefSeq" id="WP_020328279.1">
    <property type="nucleotide sequence ID" value="NZ_CABLBX010000010.1"/>
</dbReference>
<organism evidence="5 7">
    <name type="scientific">Vibrio fluvialis</name>
    <dbReference type="NCBI Taxonomy" id="676"/>
    <lineage>
        <taxon>Bacteria</taxon>
        <taxon>Pseudomonadati</taxon>
        <taxon>Pseudomonadota</taxon>
        <taxon>Gammaproteobacteria</taxon>
        <taxon>Vibrionales</taxon>
        <taxon>Vibrionaceae</taxon>
        <taxon>Vibrio</taxon>
    </lineage>
</organism>
<evidence type="ECO:0000256" key="1">
    <source>
        <dbReference type="SAM" id="SignalP"/>
    </source>
</evidence>
<dbReference type="EMBL" id="CP014034">
    <property type="protein sequence ID" value="AMF92837.1"/>
    <property type="molecule type" value="Genomic_DNA"/>
</dbReference>
<evidence type="ECO:0000313" key="7">
    <source>
        <dbReference type="Proteomes" id="UP000254626"/>
    </source>
</evidence>
<dbReference type="EMBL" id="UHIP01000002">
    <property type="protein sequence ID" value="SUQ27730.1"/>
    <property type="molecule type" value="Genomic_DNA"/>
</dbReference>
<gene>
    <name evidence="3" type="ORF">AL536_05035</name>
    <name evidence="4" type="ORF">NCTC11327_03029</name>
    <name evidence="5" type="ORF">NCTC11327_04626</name>
</gene>
<feature type="signal peptide" evidence="1">
    <location>
        <begin position="1"/>
        <end position="24"/>
    </location>
</feature>